<dbReference type="InterPro" id="IPR009081">
    <property type="entry name" value="PP-bd_ACP"/>
</dbReference>
<keyword evidence="2" id="KW-0597">Phosphoprotein</keyword>
<accession>A0ABS6Z5Z1</accession>
<evidence type="ECO:0000256" key="2">
    <source>
        <dbReference type="ARBA" id="ARBA00022553"/>
    </source>
</evidence>
<dbReference type="SMART" id="SM00823">
    <property type="entry name" value="PKS_PP"/>
    <property type="match status" value="1"/>
</dbReference>
<dbReference type="PROSITE" id="PS50075">
    <property type="entry name" value="CARRIER"/>
    <property type="match status" value="1"/>
</dbReference>
<dbReference type="Pfam" id="PF00550">
    <property type="entry name" value="PP-binding"/>
    <property type="match status" value="1"/>
</dbReference>
<feature type="compositionally biased region" description="Low complexity" evidence="3">
    <location>
        <begin position="12"/>
        <end position="26"/>
    </location>
</feature>
<feature type="region of interest" description="Disordered" evidence="3">
    <location>
        <begin position="1"/>
        <end position="26"/>
    </location>
</feature>
<dbReference type="SUPFAM" id="SSF47336">
    <property type="entry name" value="ACP-like"/>
    <property type="match status" value="1"/>
</dbReference>
<evidence type="ECO:0000259" key="4">
    <source>
        <dbReference type="PROSITE" id="PS50075"/>
    </source>
</evidence>
<proteinExistence type="predicted"/>
<keyword evidence="1" id="KW-0596">Phosphopantetheine</keyword>
<dbReference type="Proteomes" id="UP000812013">
    <property type="component" value="Unassembled WGS sequence"/>
</dbReference>
<protein>
    <recommendedName>
        <fullName evidence="4">Carrier domain-containing protein</fullName>
    </recommendedName>
</protein>
<comment type="caution">
    <text evidence="5">The sequence shown here is derived from an EMBL/GenBank/DDBJ whole genome shotgun (WGS) entry which is preliminary data.</text>
</comment>
<dbReference type="PANTHER" id="PTHR45527">
    <property type="entry name" value="NONRIBOSOMAL PEPTIDE SYNTHETASE"/>
    <property type="match status" value="1"/>
</dbReference>
<organism evidence="5 6">
    <name type="scientific">Streptomyces bambusae</name>
    <dbReference type="NCBI Taxonomy" id="1550616"/>
    <lineage>
        <taxon>Bacteria</taxon>
        <taxon>Bacillati</taxon>
        <taxon>Actinomycetota</taxon>
        <taxon>Actinomycetes</taxon>
        <taxon>Kitasatosporales</taxon>
        <taxon>Streptomycetaceae</taxon>
        <taxon>Streptomyces</taxon>
    </lineage>
</organism>
<evidence type="ECO:0000313" key="5">
    <source>
        <dbReference type="EMBL" id="MBW5482628.1"/>
    </source>
</evidence>
<dbReference type="InterPro" id="IPR036736">
    <property type="entry name" value="ACP-like_sf"/>
</dbReference>
<name>A0ABS6Z5Z1_9ACTN</name>
<reference evidence="5 6" key="1">
    <citation type="submission" date="2019-12" db="EMBL/GenBank/DDBJ databases">
        <title>Genome sequence of Streptomyces bambusae.</title>
        <authorList>
            <person name="Bansal K."/>
            <person name="Choksket S."/>
            <person name="Korpole S."/>
            <person name="Patil P.B."/>
        </authorList>
    </citation>
    <scope>NUCLEOTIDE SEQUENCE [LARGE SCALE GENOMIC DNA]</scope>
    <source>
        <strain evidence="5 6">SK60</strain>
    </source>
</reference>
<dbReference type="EMBL" id="WTFF01000066">
    <property type="protein sequence ID" value="MBW5482628.1"/>
    <property type="molecule type" value="Genomic_DNA"/>
</dbReference>
<sequence length="103" mass="10899">MTSSNAGTTALTGVTTPPSSTTTPVGAAEEEIRALWSSVLKIAPPPPDASFFELGGDSLAAHRMLRQLSRTYGVTLRLRQIYETPTVAGLARVIAGAMERRIS</sequence>
<dbReference type="Gene3D" id="1.10.1200.10">
    <property type="entry name" value="ACP-like"/>
    <property type="match status" value="1"/>
</dbReference>
<dbReference type="RefSeq" id="WP_219667072.1">
    <property type="nucleotide sequence ID" value="NZ_WTFF01000066.1"/>
</dbReference>
<evidence type="ECO:0000256" key="1">
    <source>
        <dbReference type="ARBA" id="ARBA00022450"/>
    </source>
</evidence>
<dbReference type="InterPro" id="IPR020806">
    <property type="entry name" value="PKS_PP-bd"/>
</dbReference>
<feature type="compositionally biased region" description="Polar residues" evidence="3">
    <location>
        <begin position="1"/>
        <end position="11"/>
    </location>
</feature>
<feature type="domain" description="Carrier" evidence="4">
    <location>
        <begin position="23"/>
        <end position="98"/>
    </location>
</feature>
<dbReference type="PANTHER" id="PTHR45527:SF1">
    <property type="entry name" value="FATTY ACID SYNTHASE"/>
    <property type="match status" value="1"/>
</dbReference>
<gene>
    <name evidence="5" type="ORF">GPJ59_12205</name>
</gene>
<evidence type="ECO:0000256" key="3">
    <source>
        <dbReference type="SAM" id="MobiDB-lite"/>
    </source>
</evidence>
<evidence type="ECO:0000313" key="6">
    <source>
        <dbReference type="Proteomes" id="UP000812013"/>
    </source>
</evidence>
<keyword evidence="6" id="KW-1185">Reference proteome</keyword>